<dbReference type="AlphaFoldDB" id="A0AA40B2V1"/>
<dbReference type="GO" id="GO:0008270">
    <property type="term" value="F:zinc ion binding"/>
    <property type="evidence" value="ECO:0007669"/>
    <property type="project" value="InterPro"/>
</dbReference>
<dbReference type="CDD" id="cd12148">
    <property type="entry name" value="fungal_TF_MHR"/>
    <property type="match status" value="1"/>
</dbReference>
<dbReference type="PANTHER" id="PTHR47840:SF1">
    <property type="entry name" value="ZN(II)2CYS6 TRANSCRIPTION FACTOR (EUROFUNG)"/>
    <property type="match status" value="1"/>
</dbReference>
<evidence type="ECO:0000256" key="4">
    <source>
        <dbReference type="ARBA" id="ARBA00023242"/>
    </source>
</evidence>
<sequence length="631" mass="70043">MAHSTFESPPADDIEPPKKKLRVRKGTKSCWECKRRKVRCIYSAATDTVCDECERRRSTCISQEFPDVTAPQSNRHINTGDVEDRLGRVEELSTAHHGKIASGLLQAWPSQGDLNLILDLPLQSSLRELLFKVGGLLSANPGVPDELSLRDVLQRPPSGMHPVLIARKLLLLGLLLQDSPTSSAKPLEGLTTDHQDLLSRAVERAVSLVTSSDQLTDSAEGIECIMMESMYHDRAGNLRRSWVATRRAMTMAQLMGLHRGAPVRSYLNTQTSVDPEYLWSRIVQSDRYLSLMLGLPHGSPENSFATSKTLEACAPAERLRRLHCVAAGHILQRNDLNDLSSPQEIDGLLQRASACMPSRWWLTPDFATRAGEDDLEAPEKTLRLMSQAVHYHLVAQLHLPYLLRPSSDLSCSYRKITAVNASREVLTRFIAFRKGNPIRSYCHGIDFLAFIASTAMCIAHLDTHRRKTQGGLGNDIFDFLAHQRQSDRGILEATQEAMEYMAVNGDDTVSQRIATVLCHLLVVEDEAAAGGMCSYRSNSTEKDEEAGELECSGEMIEGDTFLKIYIPYLGRIMVQRGGDLSGGPACAAHKDEQHLEPSFIENWDLQGVDTAFFDHLLRGLTDCDFAGVGHE</sequence>
<organism evidence="6 7">
    <name type="scientific">Apiosordaria backusii</name>
    <dbReference type="NCBI Taxonomy" id="314023"/>
    <lineage>
        <taxon>Eukaryota</taxon>
        <taxon>Fungi</taxon>
        <taxon>Dikarya</taxon>
        <taxon>Ascomycota</taxon>
        <taxon>Pezizomycotina</taxon>
        <taxon>Sordariomycetes</taxon>
        <taxon>Sordariomycetidae</taxon>
        <taxon>Sordariales</taxon>
        <taxon>Lasiosphaeriaceae</taxon>
        <taxon>Apiosordaria</taxon>
    </lineage>
</organism>
<dbReference type="SMART" id="SM00906">
    <property type="entry name" value="Fungal_trans"/>
    <property type="match status" value="1"/>
</dbReference>
<keyword evidence="4" id="KW-0539">Nucleus</keyword>
<keyword evidence="2" id="KW-0805">Transcription regulation</keyword>
<dbReference type="PROSITE" id="PS00463">
    <property type="entry name" value="ZN2_CY6_FUNGAL_1"/>
    <property type="match status" value="1"/>
</dbReference>
<evidence type="ECO:0000313" key="6">
    <source>
        <dbReference type="EMBL" id="KAK0726669.1"/>
    </source>
</evidence>
<proteinExistence type="predicted"/>
<name>A0AA40B2V1_9PEZI</name>
<dbReference type="GO" id="GO:0006351">
    <property type="term" value="P:DNA-templated transcription"/>
    <property type="evidence" value="ECO:0007669"/>
    <property type="project" value="InterPro"/>
</dbReference>
<dbReference type="EMBL" id="JAUKTV010000010">
    <property type="protein sequence ID" value="KAK0726669.1"/>
    <property type="molecule type" value="Genomic_DNA"/>
</dbReference>
<dbReference type="GO" id="GO:0000981">
    <property type="term" value="F:DNA-binding transcription factor activity, RNA polymerase II-specific"/>
    <property type="evidence" value="ECO:0007669"/>
    <property type="project" value="InterPro"/>
</dbReference>
<dbReference type="GO" id="GO:0003677">
    <property type="term" value="F:DNA binding"/>
    <property type="evidence" value="ECO:0007669"/>
    <property type="project" value="InterPro"/>
</dbReference>
<keyword evidence="7" id="KW-1185">Reference proteome</keyword>
<dbReference type="InterPro" id="IPR001138">
    <property type="entry name" value="Zn2Cys6_DnaBD"/>
</dbReference>
<gene>
    <name evidence="6" type="ORF">B0T21DRAFT_422515</name>
</gene>
<dbReference type="InterPro" id="IPR007219">
    <property type="entry name" value="XnlR_reg_dom"/>
</dbReference>
<keyword evidence="3" id="KW-0804">Transcription</keyword>
<feature type="domain" description="Zn(2)-C6 fungal-type" evidence="5">
    <location>
        <begin position="29"/>
        <end position="60"/>
    </location>
</feature>
<dbReference type="CDD" id="cd00067">
    <property type="entry name" value="GAL4"/>
    <property type="match status" value="1"/>
</dbReference>
<dbReference type="SUPFAM" id="SSF57701">
    <property type="entry name" value="Zn2/Cys6 DNA-binding domain"/>
    <property type="match status" value="1"/>
</dbReference>
<dbReference type="PANTHER" id="PTHR47840">
    <property type="entry name" value="ZN(II)2CYS6 TRANSCRIPTION FACTOR (EUROFUNG)-RELATED"/>
    <property type="match status" value="1"/>
</dbReference>
<dbReference type="Proteomes" id="UP001172159">
    <property type="component" value="Unassembled WGS sequence"/>
</dbReference>
<protein>
    <recommendedName>
        <fullName evidence="5">Zn(2)-C6 fungal-type domain-containing protein</fullName>
    </recommendedName>
</protein>
<accession>A0AA40B2V1</accession>
<evidence type="ECO:0000259" key="5">
    <source>
        <dbReference type="PROSITE" id="PS00463"/>
    </source>
</evidence>
<reference evidence="6" key="1">
    <citation type="submission" date="2023-06" db="EMBL/GenBank/DDBJ databases">
        <title>Genome-scale phylogeny and comparative genomics of the fungal order Sordariales.</title>
        <authorList>
            <consortium name="Lawrence Berkeley National Laboratory"/>
            <person name="Hensen N."/>
            <person name="Bonometti L."/>
            <person name="Westerberg I."/>
            <person name="Brannstrom I.O."/>
            <person name="Guillou S."/>
            <person name="Cros-Aarteil S."/>
            <person name="Calhoun S."/>
            <person name="Haridas S."/>
            <person name="Kuo A."/>
            <person name="Mondo S."/>
            <person name="Pangilinan J."/>
            <person name="Riley R."/>
            <person name="Labutti K."/>
            <person name="Andreopoulos B."/>
            <person name="Lipzen A."/>
            <person name="Chen C."/>
            <person name="Yanf M."/>
            <person name="Daum C."/>
            <person name="Ng V."/>
            <person name="Clum A."/>
            <person name="Steindorff A."/>
            <person name="Ohm R."/>
            <person name="Martin F."/>
            <person name="Silar P."/>
            <person name="Natvig D."/>
            <person name="Lalanne C."/>
            <person name="Gautier V."/>
            <person name="Ament-Velasquez S.L."/>
            <person name="Kruys A."/>
            <person name="Hutchinson M.I."/>
            <person name="Powell A.J."/>
            <person name="Barry K."/>
            <person name="Miller A.N."/>
            <person name="Grigoriev I.V."/>
            <person name="Debuchy R."/>
            <person name="Gladieux P."/>
            <person name="Thoren M.H."/>
            <person name="Johannesson H."/>
        </authorList>
    </citation>
    <scope>NUCLEOTIDE SEQUENCE</scope>
    <source>
        <strain evidence="6">CBS 540.89</strain>
    </source>
</reference>
<comment type="caution">
    <text evidence="6">The sequence shown here is derived from an EMBL/GenBank/DDBJ whole genome shotgun (WGS) entry which is preliminary data.</text>
</comment>
<evidence type="ECO:0000256" key="1">
    <source>
        <dbReference type="ARBA" id="ARBA00022723"/>
    </source>
</evidence>
<evidence type="ECO:0000256" key="3">
    <source>
        <dbReference type="ARBA" id="ARBA00023163"/>
    </source>
</evidence>
<evidence type="ECO:0000313" key="7">
    <source>
        <dbReference type="Proteomes" id="UP001172159"/>
    </source>
</evidence>
<dbReference type="Gene3D" id="4.10.240.10">
    <property type="entry name" value="Zn(2)-C6 fungal-type DNA-binding domain"/>
    <property type="match status" value="1"/>
</dbReference>
<evidence type="ECO:0000256" key="2">
    <source>
        <dbReference type="ARBA" id="ARBA00023015"/>
    </source>
</evidence>
<keyword evidence="1" id="KW-0479">Metal-binding</keyword>
<dbReference type="InterPro" id="IPR036864">
    <property type="entry name" value="Zn2-C6_fun-type_DNA-bd_sf"/>
</dbReference>